<dbReference type="PANTHER" id="PTHR11742">
    <property type="entry name" value="MANNOSYL-OLIGOSACCHARIDE ALPHA-1,2-MANNOSIDASE-RELATED"/>
    <property type="match status" value="1"/>
</dbReference>
<accession>A0ABR2IIN6</accession>
<evidence type="ECO:0000256" key="7">
    <source>
        <dbReference type="SAM" id="SignalP"/>
    </source>
</evidence>
<keyword evidence="4 6" id="KW-0378">Hydrolase</keyword>
<dbReference type="InterPro" id="IPR001382">
    <property type="entry name" value="Glyco_hydro_47"/>
</dbReference>
<dbReference type="PANTHER" id="PTHR11742:SF89">
    <property type="entry name" value="ALPHA-1,2-MANNOSIDASE"/>
    <property type="match status" value="1"/>
</dbReference>
<evidence type="ECO:0000313" key="9">
    <source>
        <dbReference type="Proteomes" id="UP001390339"/>
    </source>
</evidence>
<evidence type="ECO:0000256" key="2">
    <source>
        <dbReference type="ARBA" id="ARBA00004922"/>
    </source>
</evidence>
<comment type="cofactor">
    <cofactor evidence="1">
        <name>Ca(2+)</name>
        <dbReference type="ChEBI" id="CHEBI:29108"/>
    </cofactor>
</comment>
<organism evidence="8 9">
    <name type="scientific">Apiospora arundinis</name>
    <dbReference type="NCBI Taxonomy" id="335852"/>
    <lineage>
        <taxon>Eukaryota</taxon>
        <taxon>Fungi</taxon>
        <taxon>Dikarya</taxon>
        <taxon>Ascomycota</taxon>
        <taxon>Pezizomycotina</taxon>
        <taxon>Sordariomycetes</taxon>
        <taxon>Xylariomycetidae</taxon>
        <taxon>Amphisphaeriales</taxon>
        <taxon>Apiosporaceae</taxon>
        <taxon>Apiospora</taxon>
    </lineage>
</organism>
<dbReference type="GO" id="GO:0016787">
    <property type="term" value="F:hydrolase activity"/>
    <property type="evidence" value="ECO:0007669"/>
    <property type="project" value="UniProtKB-KW"/>
</dbReference>
<dbReference type="Proteomes" id="UP001390339">
    <property type="component" value="Unassembled WGS sequence"/>
</dbReference>
<dbReference type="EMBL" id="JAPCWZ010000005">
    <property type="protein sequence ID" value="KAK8863429.1"/>
    <property type="molecule type" value="Genomic_DNA"/>
</dbReference>
<dbReference type="EC" id="3.2.1.-" evidence="6"/>
<keyword evidence="9" id="KW-1185">Reference proteome</keyword>
<evidence type="ECO:0000256" key="5">
    <source>
        <dbReference type="ARBA" id="ARBA00023157"/>
    </source>
</evidence>
<evidence type="ECO:0000256" key="4">
    <source>
        <dbReference type="ARBA" id="ARBA00022801"/>
    </source>
</evidence>
<gene>
    <name evidence="8" type="ORF">PGQ11_009664</name>
</gene>
<feature type="signal peptide" evidence="7">
    <location>
        <begin position="1"/>
        <end position="30"/>
    </location>
</feature>
<evidence type="ECO:0000313" key="8">
    <source>
        <dbReference type="EMBL" id="KAK8863429.1"/>
    </source>
</evidence>
<evidence type="ECO:0000256" key="6">
    <source>
        <dbReference type="RuleBase" id="RU361193"/>
    </source>
</evidence>
<protein>
    <recommendedName>
        <fullName evidence="6">alpha-1,2-Mannosidase</fullName>
        <ecNumber evidence="6">3.2.1.-</ecNumber>
    </recommendedName>
</protein>
<comment type="pathway">
    <text evidence="2">Protein modification; protein glycosylation.</text>
</comment>
<comment type="similarity">
    <text evidence="3 6">Belongs to the glycosyl hydrolase 47 family.</text>
</comment>
<dbReference type="SUPFAM" id="SSF48225">
    <property type="entry name" value="Seven-hairpin glycosidases"/>
    <property type="match status" value="1"/>
</dbReference>
<dbReference type="PRINTS" id="PR00747">
    <property type="entry name" value="GLYHDRLASE47"/>
</dbReference>
<name>A0ABR2IIN6_9PEZI</name>
<dbReference type="InterPro" id="IPR012341">
    <property type="entry name" value="6hp_glycosidase-like_sf"/>
</dbReference>
<dbReference type="InterPro" id="IPR050749">
    <property type="entry name" value="Glycosyl_Hydrolase_47"/>
</dbReference>
<dbReference type="Pfam" id="PF01532">
    <property type="entry name" value="Glyco_hydro_47"/>
    <property type="match status" value="1"/>
</dbReference>
<evidence type="ECO:0000256" key="3">
    <source>
        <dbReference type="ARBA" id="ARBA00007658"/>
    </source>
</evidence>
<keyword evidence="7" id="KW-0732">Signal</keyword>
<comment type="caution">
    <text evidence="8">The sequence shown here is derived from an EMBL/GenBank/DDBJ whole genome shotgun (WGS) entry which is preliminary data.</text>
</comment>
<feature type="chain" id="PRO_5046382295" description="alpha-1,2-Mannosidase" evidence="7">
    <location>
        <begin position="31"/>
        <end position="619"/>
    </location>
</feature>
<proteinExistence type="inferred from homology"/>
<keyword evidence="6" id="KW-0326">Glycosidase</keyword>
<evidence type="ECO:0000256" key="1">
    <source>
        <dbReference type="ARBA" id="ARBA00001913"/>
    </source>
</evidence>
<keyword evidence="5" id="KW-1015">Disulfide bond</keyword>
<reference evidence="8 9" key="1">
    <citation type="journal article" date="2024" name="IMA Fungus">
        <title>Apiospora arundinis, a panoply of carbohydrate-active enzymes and secondary metabolites.</title>
        <authorList>
            <person name="Sorensen T."/>
            <person name="Petersen C."/>
            <person name="Muurmann A.T."/>
            <person name="Christiansen J.V."/>
            <person name="Brundto M.L."/>
            <person name="Overgaard C.K."/>
            <person name="Boysen A.T."/>
            <person name="Wollenberg R.D."/>
            <person name="Larsen T.O."/>
            <person name="Sorensen J.L."/>
            <person name="Nielsen K.L."/>
            <person name="Sondergaard T.E."/>
        </authorList>
    </citation>
    <scope>NUCLEOTIDE SEQUENCE [LARGE SCALE GENOMIC DNA]</scope>
    <source>
        <strain evidence="8 9">AAU 773</strain>
    </source>
</reference>
<dbReference type="Gene3D" id="1.50.10.10">
    <property type="match status" value="1"/>
</dbReference>
<dbReference type="InterPro" id="IPR036026">
    <property type="entry name" value="Seven-hairpin_glycosidases"/>
</dbReference>
<sequence>MLPLRRRIVLSLALIFVFFVLLLLKTDTTAGPGGFWRQAIGNAAGPRRPKSPNPIVTDPTVINDDDYFWRKLPIRHPVESLRPLPTGKPLTLPKVQASFSKETAQDKRVRLQRQKAVETAFTRCWSSYQQHAWLQDELTPLSGASRNPFGGWGATLVDSLDTLWIMGLHEEFNKAADAAVANISFETSSLGEVNVFETTIRYLGGFLAAYDLSGDERLLKKAREAGDMLYASFDTPNRMPITRWDFRHAAEGKPQEAAEWALVAEIGSLCMEFTRLSLLTGDPRWFDATERITEALRAQQNKTQLPGMWPISVNPRAADFTQDNTFSLGAMADSVFEYLPKMAVLSGGLLPHYQAMYEDAMATAIKHNFWRPMVPDEDADILISSSVHTSRNKDTGAIETSLEHVGQHLVCFAGGMLALGGKLFRNPEHMAHAKKLVDGCVWTYRALPSGMMPETFVMMPCTSLTTPSAAGCPWDEAAWKRAVLREAGLDADKEDLSRADDVIRERRLPKGFIGIPDARYILRPEAIESVFVLYRTTGDRALLDTAWAMFEAIQQATASEFANAALADVTAQKPPQIDSMESFWMGETLKYFYLMFSEPDLISLDEWVFNTEAHPLRRL</sequence>